<comment type="caution">
    <text evidence="1">The sequence shown here is derived from an EMBL/GenBank/DDBJ whole genome shotgun (WGS) entry which is preliminary data.</text>
</comment>
<evidence type="ECO:0000313" key="1">
    <source>
        <dbReference type="EMBL" id="KAK7842769.1"/>
    </source>
</evidence>
<name>A0AAW0KU75_QUESU</name>
<accession>A0AAW0KU75</accession>
<protein>
    <submittedName>
        <fullName evidence="1">Uncharacterized protein</fullName>
    </submittedName>
</protein>
<dbReference type="Gene3D" id="3.40.50.1820">
    <property type="entry name" value="alpha/beta hydrolase"/>
    <property type="match status" value="1"/>
</dbReference>
<keyword evidence="2" id="KW-1185">Reference proteome</keyword>
<dbReference type="EMBL" id="PKMF04000216">
    <property type="protein sequence ID" value="KAK7842769.1"/>
    <property type="molecule type" value="Genomic_DNA"/>
</dbReference>
<evidence type="ECO:0000313" key="2">
    <source>
        <dbReference type="Proteomes" id="UP000237347"/>
    </source>
</evidence>
<sequence length="79" mass="9058">MVTLMLRRLLYRVTHRRPDRIKALVNMSVVWFPRNPALNPVEESRALLANLSTEQGAHCFFTRLVLNKLISCSLIVPIG</sequence>
<proteinExistence type="predicted"/>
<dbReference type="AlphaFoldDB" id="A0AAW0KU75"/>
<dbReference type="Proteomes" id="UP000237347">
    <property type="component" value="Unassembled WGS sequence"/>
</dbReference>
<organism evidence="1 2">
    <name type="scientific">Quercus suber</name>
    <name type="common">Cork oak</name>
    <dbReference type="NCBI Taxonomy" id="58331"/>
    <lineage>
        <taxon>Eukaryota</taxon>
        <taxon>Viridiplantae</taxon>
        <taxon>Streptophyta</taxon>
        <taxon>Embryophyta</taxon>
        <taxon>Tracheophyta</taxon>
        <taxon>Spermatophyta</taxon>
        <taxon>Magnoliopsida</taxon>
        <taxon>eudicotyledons</taxon>
        <taxon>Gunneridae</taxon>
        <taxon>Pentapetalae</taxon>
        <taxon>rosids</taxon>
        <taxon>fabids</taxon>
        <taxon>Fagales</taxon>
        <taxon>Fagaceae</taxon>
        <taxon>Quercus</taxon>
    </lineage>
</organism>
<reference evidence="1 2" key="1">
    <citation type="journal article" date="2018" name="Sci. Data">
        <title>The draft genome sequence of cork oak.</title>
        <authorList>
            <person name="Ramos A.M."/>
            <person name="Usie A."/>
            <person name="Barbosa P."/>
            <person name="Barros P.M."/>
            <person name="Capote T."/>
            <person name="Chaves I."/>
            <person name="Simoes F."/>
            <person name="Abreu I."/>
            <person name="Carrasquinho I."/>
            <person name="Faro C."/>
            <person name="Guimaraes J.B."/>
            <person name="Mendonca D."/>
            <person name="Nobrega F."/>
            <person name="Rodrigues L."/>
            <person name="Saibo N.J.M."/>
            <person name="Varela M.C."/>
            <person name="Egas C."/>
            <person name="Matos J."/>
            <person name="Miguel C.M."/>
            <person name="Oliveira M.M."/>
            <person name="Ricardo C.P."/>
            <person name="Goncalves S."/>
        </authorList>
    </citation>
    <scope>NUCLEOTIDE SEQUENCE [LARGE SCALE GENOMIC DNA]</scope>
    <source>
        <strain evidence="2">cv. HL8</strain>
    </source>
</reference>
<dbReference type="InterPro" id="IPR029058">
    <property type="entry name" value="AB_hydrolase_fold"/>
</dbReference>
<gene>
    <name evidence="1" type="ORF">CFP56_013430</name>
</gene>